<dbReference type="SUPFAM" id="SSF54427">
    <property type="entry name" value="NTF2-like"/>
    <property type="match status" value="1"/>
</dbReference>
<evidence type="ECO:0000313" key="2">
    <source>
        <dbReference type="Proteomes" id="UP000664417"/>
    </source>
</evidence>
<accession>A0A8J7Q7W6</accession>
<comment type="caution">
    <text evidence="1">The sequence shown here is derived from an EMBL/GenBank/DDBJ whole genome shotgun (WGS) entry which is preliminary data.</text>
</comment>
<dbReference type="Pfam" id="PF12893">
    <property type="entry name" value="Lumazine_bd_2"/>
    <property type="match status" value="1"/>
</dbReference>
<dbReference type="RefSeq" id="WP_207858297.1">
    <property type="nucleotide sequence ID" value="NZ_JAFREP010000006.1"/>
</dbReference>
<dbReference type="EMBL" id="JAFREP010000006">
    <property type="protein sequence ID" value="MBO1318499.1"/>
    <property type="molecule type" value="Genomic_DNA"/>
</dbReference>
<dbReference type="AlphaFoldDB" id="A0A8J7Q7W6"/>
<keyword evidence="2" id="KW-1185">Reference proteome</keyword>
<protein>
    <submittedName>
        <fullName evidence="1">Nuclear transport factor 2 family protein</fullName>
    </submittedName>
</protein>
<organism evidence="1 2">
    <name type="scientific">Acanthopleuribacter pedis</name>
    <dbReference type="NCBI Taxonomy" id="442870"/>
    <lineage>
        <taxon>Bacteria</taxon>
        <taxon>Pseudomonadati</taxon>
        <taxon>Acidobacteriota</taxon>
        <taxon>Holophagae</taxon>
        <taxon>Acanthopleuribacterales</taxon>
        <taxon>Acanthopleuribacteraceae</taxon>
        <taxon>Acanthopleuribacter</taxon>
    </lineage>
</organism>
<evidence type="ECO:0000313" key="1">
    <source>
        <dbReference type="EMBL" id="MBO1318499.1"/>
    </source>
</evidence>
<dbReference type="InterPro" id="IPR039437">
    <property type="entry name" value="FrzH/put_lumazine-bd"/>
</dbReference>
<proteinExistence type="predicted"/>
<dbReference type="Proteomes" id="UP000664417">
    <property type="component" value="Unassembled WGS sequence"/>
</dbReference>
<name>A0A8J7Q7W6_9BACT</name>
<reference evidence="1" key="1">
    <citation type="submission" date="2021-03" db="EMBL/GenBank/DDBJ databases">
        <authorList>
            <person name="Wang G."/>
        </authorList>
    </citation>
    <scope>NUCLEOTIDE SEQUENCE</scope>
    <source>
        <strain evidence="1">KCTC 12899</strain>
    </source>
</reference>
<dbReference type="InterPro" id="IPR032710">
    <property type="entry name" value="NTF2-like_dom_sf"/>
</dbReference>
<dbReference type="Gene3D" id="3.10.450.50">
    <property type="match status" value="1"/>
</dbReference>
<gene>
    <name evidence="1" type="ORF">J3U88_08525</name>
</gene>
<sequence>MIFWLSCMTFLFSNPQAPDAVLKRVDWDAVQVARCIDNYMTGTATGNRDQIRKAFLPNAGLQFIRDGKPTRFPVEDYVAFFKEGVATGRTGRLVSADITGTAAMVKVEIHTKKRRFTDYLVLLKVGDDWKIAEKIAFSVSKGDQ</sequence>